<dbReference type="GO" id="GO:0008146">
    <property type="term" value="F:sulfotransferase activity"/>
    <property type="evidence" value="ECO:0007669"/>
    <property type="project" value="InterPro"/>
</dbReference>
<gene>
    <name evidence="4" type="ORF">BN13_40055</name>
</gene>
<comment type="caution">
    <text evidence="4">The sequence shown here is derived from an EMBL/GenBank/DDBJ whole genome shotgun (WGS) entry which is preliminary data.</text>
</comment>
<proteinExistence type="predicted"/>
<dbReference type="InterPro" id="IPR027417">
    <property type="entry name" value="P-loop_NTPase"/>
</dbReference>
<dbReference type="AlphaFoldDB" id="A0A077MEQ7"/>
<dbReference type="STRING" id="1193518.BN13_40055"/>
<dbReference type="Gene3D" id="3.40.50.300">
    <property type="entry name" value="P-loop containing nucleotide triphosphate hydrolases"/>
    <property type="match status" value="1"/>
</dbReference>
<sequence length="324" mass="36412">MPATLGGPWPQRARYPKAKTVHKARRHPAVETAMQAGRLATRSMGVASAPLRPDPDFLLIGAKRGGTTSAYFHILSHPDVLPLFPSAKLLPKGRDTKGTSFFTTNYHLGSIWYASHFPSRLQRAVHQRRAGHAGVAGEASPYYLFHPLSAQRVHDLLPDTKLLIALRDPVDRTHSAWREQTRNGVEKLGFEDALDAEEARLAGEAERLVREPDYISFAHEFQSYAHQSRYAASLARWFALFPRENIHVWASEDYYAGANETVQGITAFLGLDPSRLPTIEQRLNAAPKTEMDPATRERLRVFFADDVAETERLLGRTLPWSNFH</sequence>
<evidence type="ECO:0000313" key="5">
    <source>
        <dbReference type="Proteomes" id="UP000035720"/>
    </source>
</evidence>
<dbReference type="PANTHER" id="PTHR10605">
    <property type="entry name" value="HEPARAN SULFATE SULFOTRANSFERASE"/>
    <property type="match status" value="1"/>
</dbReference>
<evidence type="ECO:0000313" key="4">
    <source>
        <dbReference type="EMBL" id="CCI53503.1"/>
    </source>
</evidence>
<organism evidence="4 5">
    <name type="scientific">Nostocoides jenkinsii Ben 74</name>
    <dbReference type="NCBI Taxonomy" id="1193518"/>
    <lineage>
        <taxon>Bacteria</taxon>
        <taxon>Bacillati</taxon>
        <taxon>Actinomycetota</taxon>
        <taxon>Actinomycetes</taxon>
        <taxon>Micrococcales</taxon>
        <taxon>Intrasporangiaceae</taxon>
        <taxon>Nostocoides</taxon>
    </lineage>
</organism>
<keyword evidence="2" id="KW-0325">Glycoprotein</keyword>
<reference evidence="4 5" key="1">
    <citation type="journal article" date="2013" name="ISME J.">
        <title>A metabolic model for members of the genus Tetrasphaera involved in enhanced biological phosphorus removal.</title>
        <authorList>
            <person name="Kristiansen R."/>
            <person name="Nguyen H.T.T."/>
            <person name="Saunders A.M."/>
            <person name="Nielsen J.L."/>
            <person name="Wimmer R."/>
            <person name="Le V.Q."/>
            <person name="McIlroy S.J."/>
            <person name="Petrovski S."/>
            <person name="Seviour R.J."/>
            <person name="Calteau A."/>
            <person name="Nielsen K.L."/>
            <person name="Nielsen P.H."/>
        </authorList>
    </citation>
    <scope>NUCLEOTIDE SEQUENCE [LARGE SCALE GENOMIC DNA]</scope>
    <source>
        <strain evidence="4 5">Ben 74</strain>
    </source>
</reference>
<dbReference type="EMBL" id="CAJC01000150">
    <property type="protein sequence ID" value="CCI53503.1"/>
    <property type="molecule type" value="Genomic_DNA"/>
</dbReference>
<protein>
    <submittedName>
        <fullName evidence="4">Sulfotransferase</fullName>
    </submittedName>
</protein>
<accession>A0A077MEQ7</accession>
<evidence type="ECO:0000256" key="1">
    <source>
        <dbReference type="ARBA" id="ARBA00022679"/>
    </source>
</evidence>
<evidence type="ECO:0000256" key="2">
    <source>
        <dbReference type="ARBA" id="ARBA00023180"/>
    </source>
</evidence>
<dbReference type="SUPFAM" id="SSF52540">
    <property type="entry name" value="P-loop containing nucleoside triphosphate hydrolases"/>
    <property type="match status" value="1"/>
</dbReference>
<evidence type="ECO:0000259" key="3">
    <source>
        <dbReference type="Pfam" id="PF00685"/>
    </source>
</evidence>
<dbReference type="Pfam" id="PF00685">
    <property type="entry name" value="Sulfotransfer_1"/>
    <property type="match status" value="1"/>
</dbReference>
<dbReference type="Proteomes" id="UP000035720">
    <property type="component" value="Unassembled WGS sequence"/>
</dbReference>
<feature type="domain" description="Sulfotransferase" evidence="3">
    <location>
        <begin position="54"/>
        <end position="276"/>
    </location>
</feature>
<name>A0A077MEQ7_9MICO</name>
<dbReference type="PANTHER" id="PTHR10605:SF56">
    <property type="entry name" value="BIFUNCTIONAL HEPARAN SULFATE N-DEACETYLASE_N-SULFOTRANSFERASE"/>
    <property type="match status" value="1"/>
</dbReference>
<dbReference type="RefSeq" id="WP_048543852.1">
    <property type="nucleotide sequence ID" value="NZ_HF571038.1"/>
</dbReference>
<dbReference type="InterPro" id="IPR000863">
    <property type="entry name" value="Sulfotransferase_dom"/>
</dbReference>
<keyword evidence="1 4" id="KW-0808">Transferase</keyword>
<dbReference type="InterPro" id="IPR037359">
    <property type="entry name" value="NST/OST"/>
</dbReference>
<keyword evidence="5" id="KW-1185">Reference proteome</keyword>